<protein>
    <submittedName>
        <fullName evidence="1">Uncharacterized protein</fullName>
    </submittedName>
</protein>
<evidence type="ECO:0000313" key="1">
    <source>
        <dbReference type="EMBL" id="MBL0718307.1"/>
    </source>
</evidence>
<sequence>MHAQTGAASPNDYPTIDRVLFVQACLREHPGAPFEMINKCSCAVDALAREIRHEDYINLSTASNASTIGGERGSYLRDVESVQVEVRKYRATVRKAKEGCFIRFD</sequence>
<gene>
    <name evidence="1" type="ORF">JI742_00240</name>
</gene>
<dbReference type="Proteomes" id="UP000643207">
    <property type="component" value="Unassembled WGS sequence"/>
</dbReference>
<dbReference type="AlphaFoldDB" id="A0A9X1BMM4"/>
<proteinExistence type="predicted"/>
<organism evidence="1 2">
    <name type="scientific">Aquariibacter lacus</name>
    <dbReference type="NCBI Taxonomy" id="2801332"/>
    <lineage>
        <taxon>Bacteria</taxon>
        <taxon>Pseudomonadati</taxon>
        <taxon>Pseudomonadota</taxon>
        <taxon>Betaproteobacteria</taxon>
        <taxon>Burkholderiales</taxon>
        <taxon>Sphaerotilaceae</taxon>
        <taxon>Aquariibacter</taxon>
    </lineage>
</organism>
<evidence type="ECO:0000313" key="2">
    <source>
        <dbReference type="Proteomes" id="UP000643207"/>
    </source>
</evidence>
<keyword evidence="2" id="KW-1185">Reference proteome</keyword>
<accession>A0A9X1BMM4</accession>
<dbReference type="EMBL" id="JAERRA010000001">
    <property type="protein sequence ID" value="MBL0718307.1"/>
    <property type="molecule type" value="Genomic_DNA"/>
</dbReference>
<reference evidence="1 2" key="1">
    <citation type="submission" date="2021-01" db="EMBL/GenBank/DDBJ databases">
        <title>Piscinibacter sp. Jin2 Genome sequencing and assembly.</title>
        <authorList>
            <person name="Kim I."/>
        </authorList>
    </citation>
    <scope>NUCLEOTIDE SEQUENCE [LARGE SCALE GENOMIC DNA]</scope>
    <source>
        <strain evidence="1 2">Jin2</strain>
    </source>
</reference>
<comment type="caution">
    <text evidence="1">The sequence shown here is derived from an EMBL/GenBank/DDBJ whole genome shotgun (WGS) entry which is preliminary data.</text>
</comment>
<name>A0A9X1BMM4_9BURK</name>